<evidence type="ECO:0000256" key="14">
    <source>
        <dbReference type="SAM" id="SignalP"/>
    </source>
</evidence>
<proteinExistence type="inferred from homology"/>
<dbReference type="PROSITE" id="PS52016">
    <property type="entry name" value="TONB_DEPENDENT_REC_3"/>
    <property type="match status" value="1"/>
</dbReference>
<evidence type="ECO:0000256" key="5">
    <source>
        <dbReference type="ARBA" id="ARBA00022692"/>
    </source>
</evidence>
<dbReference type="Gene3D" id="2.40.170.20">
    <property type="entry name" value="TonB-dependent receptor, beta-barrel domain"/>
    <property type="match status" value="1"/>
</dbReference>
<dbReference type="PANTHER" id="PTHR32552">
    <property type="entry name" value="FERRICHROME IRON RECEPTOR-RELATED"/>
    <property type="match status" value="1"/>
</dbReference>
<comment type="subcellular location">
    <subcellularLocation>
        <location evidence="1 11">Cell outer membrane</location>
        <topology evidence="1 11">Multi-pass membrane protein</topology>
    </subcellularLocation>
</comment>
<keyword evidence="5 11" id="KW-0812">Transmembrane</keyword>
<evidence type="ECO:0000256" key="2">
    <source>
        <dbReference type="ARBA" id="ARBA00022448"/>
    </source>
</evidence>
<keyword evidence="14" id="KW-0732">Signal</keyword>
<protein>
    <submittedName>
        <fullName evidence="17">TonB-dependent receptor</fullName>
    </submittedName>
</protein>
<reference evidence="18" key="1">
    <citation type="journal article" date="2019" name="Int. J. Syst. Evol. Microbiol.">
        <title>The Global Catalogue of Microorganisms (GCM) 10K type strain sequencing project: providing services to taxonomists for standard genome sequencing and annotation.</title>
        <authorList>
            <consortium name="The Broad Institute Genomics Platform"/>
            <consortium name="The Broad Institute Genome Sequencing Center for Infectious Disease"/>
            <person name="Wu L."/>
            <person name="Ma J."/>
        </authorList>
    </citation>
    <scope>NUCLEOTIDE SEQUENCE [LARGE SCALE GENOMIC DNA]</scope>
    <source>
        <strain evidence="18">CCUG 52537</strain>
    </source>
</reference>
<evidence type="ECO:0000256" key="8">
    <source>
        <dbReference type="ARBA" id="ARBA00023077"/>
    </source>
</evidence>
<dbReference type="InterPro" id="IPR012910">
    <property type="entry name" value="Plug_dom"/>
</dbReference>
<sequence>MTNRAFLCVALLATTVMPQTVFAQDVRESASDDVLSGEIIVTARKREERAIDVPASINVFSGDALAATGVTSLVDLQFQTPGLKIAQGGGGTRVSLRGVGTNISSGSPSVAVHIDGIYIPRPRFALTEMFDIGRVEVLKGPEGTLYGRNATGGAINIVTEGPGPELAADGYVGYGSRDLLTAQAGVSVPFDDRGGIRISAAFANDDGYTKNLNASGDEVDDRNYRAIRVKGDYDLSETLSASFTAQYVDDEGTVSFGNSNNPDSPVYASLPSEQRESARRINVDTPPESDQEGLLLSGTLSLDLGGVTLKSLTGYIDYKSTARVDVDGSGGFIAYSDTDSRSKFFSQEFQLSGGNADSVSWTTGLYYSKEKNRSSAIETDADYPDPTGFVYTDQTQVFKSRSAAIFGEATVALGTRSSVLVGARYTEEKQTGESAFAAPLFFPDPILRSSSVKDDAFTPKIVFEHRPYDGGKIYASITRGFKSGGASLSTTANTYKPEKIWAYEIGTKNRIAGGLAEISFAGFYYDYTDLQLRTVLFTDTGIISRITNAAKAEIYGAELSAAVHPAEGLTFDFNGAWIESELKNFVSPVTLTQLDGLPMPLTPKWSFTAGAQYSAPIGSAGKLTARGEVSYQSSVIFPQFTDLARERQGGYTLLNANLRYDLPGENIYVALIGRNLTNKHYLTQRFFFAGFADTEFYGTPRTIEARVGFKF</sequence>
<keyword evidence="3 11" id="KW-1134">Transmembrane beta strand</keyword>
<keyword evidence="17" id="KW-0675">Receptor</keyword>
<gene>
    <name evidence="17" type="ORF">ACFQ00_19510</name>
</gene>
<comment type="caution">
    <text evidence="17">The sequence shown here is derived from an EMBL/GenBank/DDBJ whole genome shotgun (WGS) entry which is preliminary data.</text>
</comment>
<dbReference type="SUPFAM" id="SSF56935">
    <property type="entry name" value="Porins"/>
    <property type="match status" value="1"/>
</dbReference>
<dbReference type="InterPro" id="IPR036942">
    <property type="entry name" value="Beta-barrel_TonB_sf"/>
</dbReference>
<name>A0ABW3C7N2_SPHXN</name>
<evidence type="ECO:0000256" key="7">
    <source>
        <dbReference type="ARBA" id="ARBA00023065"/>
    </source>
</evidence>
<feature type="signal peptide" evidence="14">
    <location>
        <begin position="1"/>
        <end position="23"/>
    </location>
</feature>
<keyword evidence="8 12" id="KW-0798">TonB box</keyword>
<comment type="similarity">
    <text evidence="11 12">Belongs to the TonB-dependent receptor family.</text>
</comment>
<dbReference type="CDD" id="cd01347">
    <property type="entry name" value="ligand_gated_channel"/>
    <property type="match status" value="1"/>
</dbReference>
<organism evidence="17 18">
    <name type="scientific">Sphingosinicella xenopeptidilytica</name>
    <dbReference type="NCBI Taxonomy" id="364098"/>
    <lineage>
        <taxon>Bacteria</taxon>
        <taxon>Pseudomonadati</taxon>
        <taxon>Pseudomonadota</taxon>
        <taxon>Alphaproteobacteria</taxon>
        <taxon>Sphingomonadales</taxon>
        <taxon>Sphingosinicellaceae</taxon>
        <taxon>Sphingosinicella</taxon>
    </lineage>
</organism>
<feature type="region of interest" description="Disordered" evidence="13">
    <location>
        <begin position="254"/>
        <end position="292"/>
    </location>
</feature>
<dbReference type="Proteomes" id="UP001597124">
    <property type="component" value="Unassembled WGS sequence"/>
</dbReference>
<keyword evidence="2 11" id="KW-0813">Transport</keyword>
<evidence type="ECO:0000256" key="3">
    <source>
        <dbReference type="ARBA" id="ARBA00022452"/>
    </source>
</evidence>
<evidence type="ECO:0000256" key="13">
    <source>
        <dbReference type="SAM" id="MobiDB-lite"/>
    </source>
</evidence>
<feature type="chain" id="PRO_5045929155" evidence="14">
    <location>
        <begin position="24"/>
        <end position="711"/>
    </location>
</feature>
<feature type="compositionally biased region" description="Basic and acidic residues" evidence="13">
    <location>
        <begin position="273"/>
        <end position="282"/>
    </location>
</feature>
<dbReference type="RefSeq" id="WP_381494973.1">
    <property type="nucleotide sequence ID" value="NZ_JBHTIK010000015.1"/>
</dbReference>
<feature type="domain" description="TonB-dependent receptor-like beta-barrel" evidence="15">
    <location>
        <begin position="235"/>
        <end position="676"/>
    </location>
</feature>
<evidence type="ECO:0000256" key="6">
    <source>
        <dbReference type="ARBA" id="ARBA00023004"/>
    </source>
</evidence>
<evidence type="ECO:0000256" key="10">
    <source>
        <dbReference type="ARBA" id="ARBA00023237"/>
    </source>
</evidence>
<evidence type="ECO:0000256" key="1">
    <source>
        <dbReference type="ARBA" id="ARBA00004571"/>
    </source>
</evidence>
<dbReference type="InterPro" id="IPR000531">
    <property type="entry name" value="Beta-barrel_TonB"/>
</dbReference>
<keyword evidence="7" id="KW-0406">Ion transport</keyword>
<dbReference type="Pfam" id="PF00593">
    <property type="entry name" value="TonB_dep_Rec_b-barrel"/>
    <property type="match status" value="1"/>
</dbReference>
<evidence type="ECO:0000259" key="16">
    <source>
        <dbReference type="Pfam" id="PF07715"/>
    </source>
</evidence>
<evidence type="ECO:0000313" key="17">
    <source>
        <dbReference type="EMBL" id="MFD0850525.1"/>
    </source>
</evidence>
<keyword evidence="4" id="KW-0410">Iron transport</keyword>
<accession>A0ABW3C7N2</accession>
<dbReference type="InterPro" id="IPR039426">
    <property type="entry name" value="TonB-dep_rcpt-like"/>
</dbReference>
<dbReference type="Pfam" id="PF07715">
    <property type="entry name" value="Plug"/>
    <property type="match status" value="1"/>
</dbReference>
<evidence type="ECO:0000256" key="11">
    <source>
        <dbReference type="PROSITE-ProRule" id="PRU01360"/>
    </source>
</evidence>
<keyword evidence="6" id="KW-0408">Iron</keyword>
<evidence type="ECO:0000256" key="4">
    <source>
        <dbReference type="ARBA" id="ARBA00022496"/>
    </source>
</evidence>
<dbReference type="EMBL" id="JBHTIK010000015">
    <property type="protein sequence ID" value="MFD0850525.1"/>
    <property type="molecule type" value="Genomic_DNA"/>
</dbReference>
<evidence type="ECO:0000256" key="9">
    <source>
        <dbReference type="ARBA" id="ARBA00023136"/>
    </source>
</evidence>
<evidence type="ECO:0000259" key="15">
    <source>
        <dbReference type="Pfam" id="PF00593"/>
    </source>
</evidence>
<dbReference type="PANTHER" id="PTHR32552:SF81">
    <property type="entry name" value="TONB-DEPENDENT OUTER MEMBRANE RECEPTOR"/>
    <property type="match status" value="1"/>
</dbReference>
<keyword evidence="10 11" id="KW-0998">Cell outer membrane</keyword>
<evidence type="ECO:0000313" key="18">
    <source>
        <dbReference type="Proteomes" id="UP001597124"/>
    </source>
</evidence>
<feature type="domain" description="TonB-dependent receptor plug" evidence="16">
    <location>
        <begin position="51"/>
        <end position="154"/>
    </location>
</feature>
<keyword evidence="18" id="KW-1185">Reference proteome</keyword>
<evidence type="ECO:0000256" key="12">
    <source>
        <dbReference type="RuleBase" id="RU003357"/>
    </source>
</evidence>
<keyword evidence="9 11" id="KW-0472">Membrane</keyword>